<dbReference type="Proteomes" id="UP001234297">
    <property type="component" value="Chromosome 6"/>
</dbReference>
<accession>A0ACC2L4A2</accession>
<keyword evidence="2" id="KW-1185">Reference proteome</keyword>
<evidence type="ECO:0000313" key="2">
    <source>
        <dbReference type="Proteomes" id="UP001234297"/>
    </source>
</evidence>
<evidence type="ECO:0000313" key="1">
    <source>
        <dbReference type="EMBL" id="KAJ8627868.1"/>
    </source>
</evidence>
<dbReference type="EMBL" id="CM056814">
    <property type="protein sequence ID" value="KAJ8627868.1"/>
    <property type="molecule type" value="Genomic_DNA"/>
</dbReference>
<gene>
    <name evidence="1" type="ORF">MRB53_021175</name>
</gene>
<reference evidence="1 2" key="1">
    <citation type="journal article" date="2022" name="Hortic Res">
        <title>A haplotype resolved chromosomal level avocado genome allows analysis of novel avocado genes.</title>
        <authorList>
            <person name="Nath O."/>
            <person name="Fletcher S.J."/>
            <person name="Hayward A."/>
            <person name="Shaw L.M."/>
            <person name="Masouleh A.K."/>
            <person name="Furtado A."/>
            <person name="Henry R.J."/>
            <person name="Mitter N."/>
        </authorList>
    </citation>
    <scope>NUCLEOTIDE SEQUENCE [LARGE SCALE GENOMIC DNA]</scope>
    <source>
        <strain evidence="2">cv. Hass</strain>
    </source>
</reference>
<proteinExistence type="predicted"/>
<name>A0ACC2L4A2_PERAE</name>
<sequence>MSEQTKEQSDGNDLETGEQWRLYVDGASNAKGSGGKHRRSDDAPSSSSPFFFDEKVGNAAISSLFPLFSGGLPRSSSPPQICSPSHSPLSFLDQGHLLPPSQSKFYRFQMKRCFRGFCGYT</sequence>
<comment type="caution">
    <text evidence="1">The sequence shown here is derived from an EMBL/GenBank/DDBJ whole genome shotgun (WGS) entry which is preliminary data.</text>
</comment>
<organism evidence="1 2">
    <name type="scientific">Persea americana</name>
    <name type="common">Avocado</name>
    <dbReference type="NCBI Taxonomy" id="3435"/>
    <lineage>
        <taxon>Eukaryota</taxon>
        <taxon>Viridiplantae</taxon>
        <taxon>Streptophyta</taxon>
        <taxon>Embryophyta</taxon>
        <taxon>Tracheophyta</taxon>
        <taxon>Spermatophyta</taxon>
        <taxon>Magnoliopsida</taxon>
        <taxon>Magnoliidae</taxon>
        <taxon>Laurales</taxon>
        <taxon>Lauraceae</taxon>
        <taxon>Persea</taxon>
    </lineage>
</organism>
<protein>
    <submittedName>
        <fullName evidence="1">Uncharacterized protein</fullName>
    </submittedName>
</protein>